<accession>A0A5B8RBH7</accession>
<dbReference type="FunFam" id="3.40.309.10:FF:000004">
    <property type="entry name" value="Succinate-semialdehyde dehydrogenase I"/>
    <property type="match status" value="1"/>
</dbReference>
<dbReference type="PANTHER" id="PTHR43353:SF5">
    <property type="entry name" value="SUCCINATE-SEMIALDEHYDE DEHYDROGENASE, MITOCHONDRIAL"/>
    <property type="match status" value="1"/>
</dbReference>
<evidence type="ECO:0000259" key="3">
    <source>
        <dbReference type="Pfam" id="PF00171"/>
    </source>
</evidence>
<dbReference type="AlphaFoldDB" id="A0A5B8RBH7"/>
<reference evidence="4" key="1">
    <citation type="submission" date="2019-06" db="EMBL/GenBank/DDBJ databases">
        <authorList>
            <person name="Murdoch R.W."/>
            <person name="Fathepure B."/>
        </authorList>
    </citation>
    <scope>NUCLEOTIDE SEQUENCE</scope>
</reference>
<comment type="similarity">
    <text evidence="1">Belongs to the aldehyde dehydrogenase family.</text>
</comment>
<dbReference type="InterPro" id="IPR016160">
    <property type="entry name" value="Ald_DH_CS_CYS"/>
</dbReference>
<dbReference type="InterPro" id="IPR029510">
    <property type="entry name" value="Ald_DH_CS_GLU"/>
</dbReference>
<dbReference type="InterPro" id="IPR016162">
    <property type="entry name" value="Ald_DH_N"/>
</dbReference>
<dbReference type="Gene3D" id="3.40.605.10">
    <property type="entry name" value="Aldehyde Dehydrogenase, Chain A, domain 1"/>
    <property type="match status" value="1"/>
</dbReference>
<sequence length="486" mass="51452">MRELGDPALFREQAYIDGVWVDADAAATLAVDDPATGETLGNVPLMGAAETRRAIEAADRAWPAWRALTASERAARLREWHRLVLAHRDDLARIMTRECGKPLGEARGEVAYAASFIEWFAEEGRRAYGELIPSPAADRRIAATREPVGVSAAITPWNFPAAMITRKVAPALAAGCPAVVKPAEVTPFTALALAELADRAGIPAGVFNVVTGEPQAIGGELCANPTVRKLSFTGSTAVGRHLMAQCADTVKKVSLELGGNAPFIVFDDADLEAAVRGAMDSKFRNAGQTCVCANRILVQSGIHDAFVERLAEVMESELSVGNGLTDGINQGPLINDAAVEKVTALVADATAQGARTLTGGARHAGGGRFFQPTLLADVNTGMRLAREEIFGPVAPVFRFTTEDQAVAMANDTEYGLAAYFYSRDAARTWRVSEALEYGMVGINTGLLSAAEAPFGGMKASGLGREGARQGLEEYLETKYLCLGGIA</sequence>
<dbReference type="CDD" id="cd07103">
    <property type="entry name" value="ALDH_F5_SSADH_GabD"/>
    <property type="match status" value="1"/>
</dbReference>
<dbReference type="FunFam" id="3.40.605.10:FF:000005">
    <property type="entry name" value="Succinate-semialdehyde dehydrogenase I"/>
    <property type="match status" value="1"/>
</dbReference>
<dbReference type="GO" id="GO:0102810">
    <property type="term" value="F:glutarate-semialdehyde dehydrogenase (NADP+) activity"/>
    <property type="evidence" value="ECO:0007669"/>
    <property type="project" value="UniProtKB-EC"/>
</dbReference>
<dbReference type="EC" id="1.2.1.20" evidence="4"/>
<dbReference type="InterPro" id="IPR010102">
    <property type="entry name" value="Succ_semiAld_DH"/>
</dbReference>
<dbReference type="EMBL" id="MN079080">
    <property type="protein sequence ID" value="QEA04125.1"/>
    <property type="molecule type" value="Genomic_DNA"/>
</dbReference>
<dbReference type="PANTHER" id="PTHR43353">
    <property type="entry name" value="SUCCINATE-SEMIALDEHYDE DEHYDROGENASE, MITOCHONDRIAL"/>
    <property type="match status" value="1"/>
</dbReference>
<gene>
    <name evidence="4" type="primary">davD_1</name>
    <name evidence="4" type="ORF">KBTEX_00428</name>
</gene>
<dbReference type="PROSITE" id="PS00070">
    <property type="entry name" value="ALDEHYDE_DEHYDR_CYS"/>
    <property type="match status" value="1"/>
</dbReference>
<evidence type="ECO:0000256" key="1">
    <source>
        <dbReference type="ARBA" id="ARBA00009986"/>
    </source>
</evidence>
<dbReference type="PROSITE" id="PS00687">
    <property type="entry name" value="ALDEHYDE_DEHYDR_GLU"/>
    <property type="match status" value="1"/>
</dbReference>
<keyword evidence="2 4" id="KW-0560">Oxidoreductase</keyword>
<dbReference type="InterPro" id="IPR016161">
    <property type="entry name" value="Ald_DH/histidinol_DH"/>
</dbReference>
<dbReference type="SUPFAM" id="SSF53720">
    <property type="entry name" value="ALDH-like"/>
    <property type="match status" value="1"/>
</dbReference>
<protein>
    <submittedName>
        <fullName evidence="4">Glutarate-semialdehyde dehydrogenase DavD</fullName>
        <ecNumber evidence="4">1.2.1.20</ecNumber>
    </submittedName>
</protein>
<dbReference type="Gene3D" id="3.40.309.10">
    <property type="entry name" value="Aldehyde Dehydrogenase, Chain A, domain 2"/>
    <property type="match status" value="1"/>
</dbReference>
<proteinExistence type="inferred from homology"/>
<dbReference type="InterPro" id="IPR015590">
    <property type="entry name" value="Aldehyde_DH_dom"/>
</dbReference>
<dbReference type="Pfam" id="PF00171">
    <property type="entry name" value="Aldedh"/>
    <property type="match status" value="1"/>
</dbReference>
<dbReference type="NCBIfam" id="TIGR01780">
    <property type="entry name" value="SSADH"/>
    <property type="match status" value="1"/>
</dbReference>
<evidence type="ECO:0000256" key="2">
    <source>
        <dbReference type="ARBA" id="ARBA00023002"/>
    </source>
</evidence>
<name>A0A5B8RBH7_9ZZZZ</name>
<dbReference type="GO" id="GO:0009450">
    <property type="term" value="P:gamma-aminobutyric acid catabolic process"/>
    <property type="evidence" value="ECO:0007669"/>
    <property type="project" value="InterPro"/>
</dbReference>
<dbReference type="GO" id="GO:0004777">
    <property type="term" value="F:succinate-semialdehyde dehydrogenase (NAD+) activity"/>
    <property type="evidence" value="ECO:0007669"/>
    <property type="project" value="TreeGrafter"/>
</dbReference>
<dbReference type="InterPro" id="IPR016163">
    <property type="entry name" value="Ald_DH_C"/>
</dbReference>
<organism evidence="4">
    <name type="scientific">uncultured organism</name>
    <dbReference type="NCBI Taxonomy" id="155900"/>
    <lineage>
        <taxon>unclassified sequences</taxon>
        <taxon>environmental samples</taxon>
    </lineage>
</organism>
<dbReference type="InterPro" id="IPR050740">
    <property type="entry name" value="Aldehyde_DH_Superfamily"/>
</dbReference>
<evidence type="ECO:0000313" key="4">
    <source>
        <dbReference type="EMBL" id="QEA04125.1"/>
    </source>
</evidence>
<feature type="domain" description="Aldehyde dehydrogenase" evidence="3">
    <location>
        <begin position="20"/>
        <end position="479"/>
    </location>
</feature>